<evidence type="ECO:0000313" key="1">
    <source>
        <dbReference type="EMBL" id="MBT9313336.1"/>
    </source>
</evidence>
<organism evidence="1 2">
    <name type="scientific">Leptothoe kymatousa TAU-MAC 1615</name>
    <dbReference type="NCBI Taxonomy" id="2364775"/>
    <lineage>
        <taxon>Bacteria</taxon>
        <taxon>Bacillati</taxon>
        <taxon>Cyanobacteriota</taxon>
        <taxon>Cyanophyceae</taxon>
        <taxon>Nodosilineales</taxon>
        <taxon>Cymatolegaceae</taxon>
        <taxon>Leptothoe</taxon>
        <taxon>Leptothoe kymatousa</taxon>
    </lineage>
</organism>
<evidence type="ECO:0000313" key="2">
    <source>
        <dbReference type="Proteomes" id="UP001196661"/>
    </source>
</evidence>
<dbReference type="EMBL" id="JADOER010000012">
    <property type="protein sequence ID" value="MBT9313336.1"/>
    <property type="molecule type" value="Genomic_DNA"/>
</dbReference>
<sequence>MPAISVSGCLAATAQVATLRPVSLLVPHLVARATAVDALISRVHEQFASLHELEKASISIGGLGPVKWGMTIQEAANAAQVSFVVTSLSQSPSCQYYLPENFDPEKAVRTGTIDGIGLMVVNGQVIRIDIWPGSPVKTPGDIGIGSTMAEVQAAYDGNMEVTQHPYTEGNYLTLSSEASGTNLYSLVFETDKSGKVTQFRAGQLPAVTWTEGCS</sequence>
<accession>A0ABS5Y6V9</accession>
<gene>
    <name evidence="1" type="ORF">IXB28_14055</name>
</gene>
<reference evidence="1 2" key="1">
    <citation type="journal article" date="2021" name="Mar. Drugs">
        <title>Genome Reduction and Secondary Metabolism of the Marine Sponge-Associated Cyanobacterium Leptothoe.</title>
        <authorList>
            <person name="Konstantinou D."/>
            <person name="Popin R.V."/>
            <person name="Fewer D.P."/>
            <person name="Sivonen K."/>
            <person name="Gkelis S."/>
        </authorList>
    </citation>
    <scope>NUCLEOTIDE SEQUENCE [LARGE SCALE GENOMIC DNA]</scope>
    <source>
        <strain evidence="1 2">TAU-MAC 1615</strain>
    </source>
</reference>
<protein>
    <submittedName>
        <fullName evidence="1">Uncharacterized protein</fullName>
    </submittedName>
</protein>
<dbReference type="Proteomes" id="UP001196661">
    <property type="component" value="Unassembled WGS sequence"/>
</dbReference>
<proteinExistence type="predicted"/>
<keyword evidence="2" id="KW-1185">Reference proteome</keyword>
<name>A0ABS5Y6V9_9CYAN</name>
<comment type="caution">
    <text evidence="1">The sequence shown here is derived from an EMBL/GenBank/DDBJ whole genome shotgun (WGS) entry which is preliminary data.</text>
</comment>